<dbReference type="RefSeq" id="WP_156331200.1">
    <property type="nucleotide sequence ID" value="NZ_CZAW01000020.1"/>
</dbReference>
<protein>
    <submittedName>
        <fullName evidence="1">Uncharacterized protein</fullName>
    </submittedName>
</protein>
<dbReference type="EMBL" id="CZAW01000020">
    <property type="protein sequence ID" value="CUP57867.1"/>
    <property type="molecule type" value="Genomic_DNA"/>
</dbReference>
<evidence type="ECO:0000313" key="1">
    <source>
        <dbReference type="EMBL" id="CUP57867.1"/>
    </source>
</evidence>
<reference evidence="1 2" key="1">
    <citation type="submission" date="2015-09" db="EMBL/GenBank/DDBJ databases">
        <authorList>
            <consortium name="Pathogen Informatics"/>
        </authorList>
    </citation>
    <scope>NUCLEOTIDE SEQUENCE [LARGE SCALE GENOMIC DNA]</scope>
    <source>
        <strain evidence="1 2">2789STDY5834911</strain>
    </source>
</reference>
<proteinExistence type="predicted"/>
<dbReference type="AlphaFoldDB" id="A0A174PFL8"/>
<evidence type="ECO:0000313" key="2">
    <source>
        <dbReference type="Proteomes" id="UP000095712"/>
    </source>
</evidence>
<organism evidence="1 2">
    <name type="scientific">Blautia wexlerae</name>
    <dbReference type="NCBI Taxonomy" id="418240"/>
    <lineage>
        <taxon>Bacteria</taxon>
        <taxon>Bacillati</taxon>
        <taxon>Bacillota</taxon>
        <taxon>Clostridia</taxon>
        <taxon>Lachnospirales</taxon>
        <taxon>Lachnospiraceae</taxon>
        <taxon>Blautia</taxon>
    </lineage>
</organism>
<accession>A0A174PFL8</accession>
<dbReference type="Proteomes" id="UP000095712">
    <property type="component" value="Unassembled WGS sequence"/>
</dbReference>
<dbReference type="OrthoDB" id="2671856at2"/>
<gene>
    <name evidence="1" type="ORF">ERS852523_02084</name>
</gene>
<name>A0A174PFL8_9FIRM</name>
<sequence length="55" mass="6047">MTEQKKLTVKPEIGAELKVEVKGNGCLDDCTVWYNNKSGGSGCVVKFTPQTTNLW</sequence>